<reference evidence="1 2" key="1">
    <citation type="submission" date="2020-08" db="EMBL/GenBank/DDBJ databases">
        <title>A Genomic Blueprint of the Chicken Gut Microbiome.</title>
        <authorList>
            <person name="Gilroy R."/>
            <person name="Ravi A."/>
            <person name="Getino M."/>
            <person name="Pursley I."/>
            <person name="Horton D.L."/>
            <person name="Alikhan N.-F."/>
            <person name="Baker D."/>
            <person name="Gharbi K."/>
            <person name="Hall N."/>
            <person name="Watson M."/>
            <person name="Adriaenssens E.M."/>
            <person name="Foster-Nyarko E."/>
            <person name="Jarju S."/>
            <person name="Secka A."/>
            <person name="Antonio M."/>
            <person name="Oren A."/>
            <person name="Chaudhuri R."/>
            <person name="La Ragione R.M."/>
            <person name="Hildebrand F."/>
            <person name="Pallen M.J."/>
        </authorList>
    </citation>
    <scope>NUCLEOTIDE SEQUENCE [LARGE SCALE GENOMIC DNA]</scope>
    <source>
        <strain evidence="1 2">Sa5YUA1</strain>
    </source>
</reference>
<accession>A0ABR8QNA3</accession>
<proteinExistence type="predicted"/>
<dbReference type="EMBL" id="JACSQT010000003">
    <property type="protein sequence ID" value="MBD7937023.1"/>
    <property type="molecule type" value="Genomic_DNA"/>
</dbReference>
<gene>
    <name evidence="1" type="ORF">H9655_08265</name>
</gene>
<evidence type="ECO:0000313" key="1">
    <source>
        <dbReference type="EMBL" id="MBD7937023.1"/>
    </source>
</evidence>
<keyword evidence="2" id="KW-1185">Reference proteome</keyword>
<organism evidence="1 2">
    <name type="scientific">Cytobacillus stercorigallinarum</name>
    <dbReference type="NCBI Taxonomy" id="2762240"/>
    <lineage>
        <taxon>Bacteria</taxon>
        <taxon>Bacillati</taxon>
        <taxon>Bacillota</taxon>
        <taxon>Bacilli</taxon>
        <taxon>Bacillales</taxon>
        <taxon>Bacillaceae</taxon>
        <taxon>Cytobacillus</taxon>
    </lineage>
</organism>
<comment type="caution">
    <text evidence="1">The sequence shown here is derived from an EMBL/GenBank/DDBJ whole genome shotgun (WGS) entry which is preliminary data.</text>
</comment>
<sequence>MKEILRNMDDFKIIEMYRDVLVEMKSRNLIRSSNLIGDWGERLAINFYNESPQLPNLEAVRVGTKNVDAISREFERYSIKTTTTKMTGVFNGLNDVNSEQPQKQKFEYVIIVMLNKDLSLKAIYELDWENFLTLKKWNKSKKTWYLSISNELKRKSKVLYDNESNLTI</sequence>
<protein>
    <submittedName>
        <fullName evidence="1">Uncharacterized protein</fullName>
    </submittedName>
</protein>
<dbReference type="Proteomes" id="UP000657931">
    <property type="component" value="Unassembled WGS sequence"/>
</dbReference>
<name>A0ABR8QNA3_9BACI</name>
<evidence type="ECO:0000313" key="2">
    <source>
        <dbReference type="Proteomes" id="UP000657931"/>
    </source>
</evidence>
<dbReference type="RefSeq" id="WP_191812845.1">
    <property type="nucleotide sequence ID" value="NZ_JACSQT010000003.1"/>
</dbReference>